<keyword evidence="2" id="KW-1185">Reference proteome</keyword>
<dbReference type="RefSeq" id="WP_147867722.1">
    <property type="nucleotide sequence ID" value="NZ_CP036264.1"/>
</dbReference>
<sequence length="225" mass="23734">MLKNTAGQFWRVFAFVTATGAPMEDDQDNITATIKLDSGSPAATNDVNPTQAVGKGGYYDFALTQAETNANQVWITPVSATSGVTVIGVPGEYSPSVNVAPVAPYTSRTSKVTLTKLSDYKTGTPVGPLQIPITAINVAVNDVVAFGAELCDENGVTDRIYIEGVVVSSGGSFYAQFEIEGSTDLDVTPSPFWHWGLEHTNDDGDVSAIVGDKELIVLPDRVVSA</sequence>
<organism evidence="1 2">
    <name type="scientific">Stieleria maiorica</name>
    <dbReference type="NCBI Taxonomy" id="2795974"/>
    <lineage>
        <taxon>Bacteria</taxon>
        <taxon>Pseudomonadati</taxon>
        <taxon>Planctomycetota</taxon>
        <taxon>Planctomycetia</taxon>
        <taxon>Pirellulales</taxon>
        <taxon>Pirellulaceae</taxon>
        <taxon>Stieleria</taxon>
    </lineage>
</organism>
<gene>
    <name evidence="1" type="ORF">Mal15_22090</name>
</gene>
<accession>A0A5B9MA40</accession>
<evidence type="ECO:0000313" key="2">
    <source>
        <dbReference type="Proteomes" id="UP000321353"/>
    </source>
</evidence>
<dbReference type="EMBL" id="CP036264">
    <property type="protein sequence ID" value="QEF98161.1"/>
    <property type="molecule type" value="Genomic_DNA"/>
</dbReference>
<dbReference type="AlphaFoldDB" id="A0A5B9MA40"/>
<proteinExistence type="predicted"/>
<reference evidence="1 2" key="1">
    <citation type="submission" date="2019-02" db="EMBL/GenBank/DDBJ databases">
        <title>Planctomycetal bacteria perform biofilm scaping via a novel small molecule.</title>
        <authorList>
            <person name="Jeske O."/>
            <person name="Boedeker C."/>
            <person name="Wiegand S."/>
            <person name="Breitling P."/>
            <person name="Kallscheuer N."/>
            <person name="Jogler M."/>
            <person name="Rohde M."/>
            <person name="Petersen J."/>
            <person name="Medema M.H."/>
            <person name="Surup F."/>
            <person name="Jogler C."/>
        </authorList>
    </citation>
    <scope>NUCLEOTIDE SEQUENCE [LARGE SCALE GENOMIC DNA]</scope>
    <source>
        <strain evidence="1 2">Mal15</strain>
    </source>
</reference>
<protein>
    <submittedName>
        <fullName evidence="1">Uncharacterized protein</fullName>
    </submittedName>
</protein>
<evidence type="ECO:0000313" key="1">
    <source>
        <dbReference type="EMBL" id="QEF98161.1"/>
    </source>
</evidence>
<dbReference type="Proteomes" id="UP000321353">
    <property type="component" value="Chromosome"/>
</dbReference>
<dbReference type="KEGG" id="smam:Mal15_22090"/>
<name>A0A5B9MA40_9BACT</name>